<dbReference type="InterPro" id="IPR012907">
    <property type="entry name" value="Peptidase_S11_C"/>
</dbReference>
<feature type="active site" description="Proton acceptor" evidence="13">
    <location>
        <position position="82"/>
    </location>
</feature>
<dbReference type="GO" id="GO:0006508">
    <property type="term" value="P:proteolysis"/>
    <property type="evidence" value="ECO:0007669"/>
    <property type="project" value="UniProtKB-KW"/>
</dbReference>
<dbReference type="Pfam" id="PF07943">
    <property type="entry name" value="PBP5_C"/>
    <property type="match status" value="1"/>
</dbReference>
<evidence type="ECO:0000313" key="19">
    <source>
        <dbReference type="Proteomes" id="UP000253034"/>
    </source>
</evidence>
<evidence type="ECO:0000256" key="1">
    <source>
        <dbReference type="ARBA" id="ARBA00003217"/>
    </source>
</evidence>
<evidence type="ECO:0000313" key="18">
    <source>
        <dbReference type="EMBL" id="RCX19310.1"/>
    </source>
</evidence>
<dbReference type="EMBL" id="QPJT01000003">
    <property type="protein sequence ID" value="RCX19310.1"/>
    <property type="molecule type" value="Genomic_DNA"/>
</dbReference>
<dbReference type="PANTHER" id="PTHR21581">
    <property type="entry name" value="D-ALANYL-D-ALANINE CARBOXYPEPTIDASE"/>
    <property type="match status" value="1"/>
</dbReference>
<feature type="active site" description="Acyl-ester intermediate" evidence="13">
    <location>
        <position position="79"/>
    </location>
</feature>
<evidence type="ECO:0000256" key="5">
    <source>
        <dbReference type="ARBA" id="ARBA00022645"/>
    </source>
</evidence>
<accession>A0A369BCN8</accession>
<keyword evidence="9" id="KW-0133">Cell shape</keyword>
<dbReference type="RefSeq" id="WP_114296385.1">
    <property type="nucleotide sequence ID" value="NZ_QPJT01000003.1"/>
</dbReference>
<dbReference type="InterPro" id="IPR037167">
    <property type="entry name" value="Peptidase_S11_C_sf"/>
</dbReference>
<evidence type="ECO:0000256" key="8">
    <source>
        <dbReference type="ARBA" id="ARBA00022801"/>
    </source>
</evidence>
<evidence type="ECO:0000256" key="13">
    <source>
        <dbReference type="PIRSR" id="PIRSR618044-1"/>
    </source>
</evidence>
<dbReference type="Proteomes" id="UP000253034">
    <property type="component" value="Unassembled WGS sequence"/>
</dbReference>
<dbReference type="GO" id="GO:0009002">
    <property type="term" value="F:serine-type D-Ala-D-Ala carboxypeptidase activity"/>
    <property type="evidence" value="ECO:0007669"/>
    <property type="project" value="UniProtKB-EC"/>
</dbReference>
<evidence type="ECO:0000256" key="16">
    <source>
        <dbReference type="SAM" id="SignalP"/>
    </source>
</evidence>
<evidence type="ECO:0000256" key="12">
    <source>
        <dbReference type="ARBA" id="ARBA00034000"/>
    </source>
</evidence>
<dbReference type="Gene3D" id="3.40.710.10">
    <property type="entry name" value="DD-peptidase/beta-lactamase superfamily"/>
    <property type="match status" value="1"/>
</dbReference>
<dbReference type="SMART" id="SM00936">
    <property type="entry name" value="PBP5_C"/>
    <property type="match status" value="1"/>
</dbReference>
<dbReference type="GO" id="GO:0071555">
    <property type="term" value="P:cell wall organization"/>
    <property type="evidence" value="ECO:0007669"/>
    <property type="project" value="UniProtKB-KW"/>
</dbReference>
<keyword evidence="19" id="KW-1185">Reference proteome</keyword>
<feature type="chain" id="PRO_5016579184" description="serine-type D-Ala-D-Ala carboxypeptidase" evidence="16">
    <location>
        <begin position="31"/>
        <end position="407"/>
    </location>
</feature>
<dbReference type="InterPro" id="IPR012338">
    <property type="entry name" value="Beta-lactam/transpept-like"/>
</dbReference>
<dbReference type="Gene3D" id="2.60.410.10">
    <property type="entry name" value="D-Ala-D-Ala carboxypeptidase, C-terminal domain"/>
    <property type="match status" value="1"/>
</dbReference>
<protein>
    <recommendedName>
        <fullName evidence="4">serine-type D-Ala-D-Ala carboxypeptidase</fullName>
        <ecNumber evidence="4">3.4.16.4</ecNumber>
    </recommendedName>
</protein>
<feature type="domain" description="Peptidase S11 D-Ala-D-Ala carboxypeptidase A C-terminal" evidence="17">
    <location>
        <begin position="297"/>
        <end position="387"/>
    </location>
</feature>
<reference evidence="18 19" key="1">
    <citation type="submission" date="2018-07" db="EMBL/GenBank/DDBJ databases">
        <title>Genomic Encyclopedia of Type Strains, Phase IV (KMG-IV): sequencing the most valuable type-strain genomes for metagenomic binning, comparative biology and taxonomic classification.</title>
        <authorList>
            <person name="Goeker M."/>
        </authorList>
    </citation>
    <scope>NUCLEOTIDE SEQUENCE [LARGE SCALE GENOMIC DNA]</scope>
    <source>
        <strain evidence="18 19">DSM 27016</strain>
    </source>
</reference>
<keyword evidence="6" id="KW-0645">Protease</keyword>
<dbReference type="OrthoDB" id="9791132at2"/>
<dbReference type="SUPFAM" id="SSF56601">
    <property type="entry name" value="beta-lactamase/transpeptidase-like"/>
    <property type="match status" value="1"/>
</dbReference>
<keyword evidence="11" id="KW-0961">Cell wall biogenesis/degradation</keyword>
<comment type="pathway">
    <text evidence="2">Cell wall biogenesis; peptidoglycan biosynthesis.</text>
</comment>
<evidence type="ECO:0000256" key="7">
    <source>
        <dbReference type="ARBA" id="ARBA00022729"/>
    </source>
</evidence>
<keyword evidence="5 18" id="KW-0121">Carboxypeptidase</keyword>
<name>A0A369BCN8_9FIRM</name>
<keyword evidence="7 16" id="KW-0732">Signal</keyword>
<comment type="function">
    <text evidence="1">Removes C-terminal D-alanyl residues from sugar-peptide cell wall precursors.</text>
</comment>
<evidence type="ECO:0000256" key="11">
    <source>
        <dbReference type="ARBA" id="ARBA00023316"/>
    </source>
</evidence>
<keyword evidence="8" id="KW-0378">Hydrolase</keyword>
<feature type="signal peptide" evidence="16">
    <location>
        <begin position="1"/>
        <end position="30"/>
    </location>
</feature>
<evidence type="ECO:0000256" key="6">
    <source>
        <dbReference type="ARBA" id="ARBA00022670"/>
    </source>
</evidence>
<organism evidence="18 19">
    <name type="scientific">Anaerobacterium chartisolvens</name>
    <dbReference type="NCBI Taxonomy" id="1297424"/>
    <lineage>
        <taxon>Bacteria</taxon>
        <taxon>Bacillati</taxon>
        <taxon>Bacillota</taxon>
        <taxon>Clostridia</taxon>
        <taxon>Eubacteriales</taxon>
        <taxon>Oscillospiraceae</taxon>
        <taxon>Anaerobacterium</taxon>
    </lineage>
</organism>
<dbReference type="InterPro" id="IPR001967">
    <property type="entry name" value="Peptidase_S11_N"/>
</dbReference>
<feature type="binding site" evidence="14">
    <location>
        <position position="247"/>
    </location>
    <ligand>
        <name>substrate</name>
    </ligand>
</feature>
<dbReference type="UniPathway" id="UPA00219"/>
<comment type="catalytic activity">
    <reaction evidence="12">
        <text>Preferential cleavage: (Ac)2-L-Lys-D-Ala-|-D-Ala. Also transpeptidation of peptidyl-alanyl moieties that are N-acyl substituents of D-alanine.</text>
        <dbReference type="EC" id="3.4.16.4"/>
    </reaction>
</comment>
<dbReference type="GO" id="GO:0009252">
    <property type="term" value="P:peptidoglycan biosynthetic process"/>
    <property type="evidence" value="ECO:0007669"/>
    <property type="project" value="UniProtKB-UniPathway"/>
</dbReference>
<feature type="active site" evidence="13">
    <location>
        <position position="139"/>
    </location>
</feature>
<dbReference type="SUPFAM" id="SSF69189">
    <property type="entry name" value="Penicillin-binding protein associated domain"/>
    <property type="match status" value="1"/>
</dbReference>
<dbReference type="GO" id="GO:0008360">
    <property type="term" value="P:regulation of cell shape"/>
    <property type="evidence" value="ECO:0007669"/>
    <property type="project" value="UniProtKB-KW"/>
</dbReference>
<gene>
    <name evidence="18" type="ORF">DFR58_10355</name>
</gene>
<evidence type="ECO:0000256" key="3">
    <source>
        <dbReference type="ARBA" id="ARBA00007164"/>
    </source>
</evidence>
<evidence type="ECO:0000259" key="17">
    <source>
        <dbReference type="SMART" id="SM00936"/>
    </source>
</evidence>
<dbReference type="PRINTS" id="PR00725">
    <property type="entry name" value="DADACBPTASE1"/>
</dbReference>
<evidence type="ECO:0000256" key="15">
    <source>
        <dbReference type="RuleBase" id="RU004016"/>
    </source>
</evidence>
<proteinExistence type="inferred from homology"/>
<evidence type="ECO:0000256" key="9">
    <source>
        <dbReference type="ARBA" id="ARBA00022960"/>
    </source>
</evidence>
<comment type="similarity">
    <text evidence="3 15">Belongs to the peptidase S11 family.</text>
</comment>
<dbReference type="Pfam" id="PF00768">
    <property type="entry name" value="Peptidase_S11"/>
    <property type="match status" value="1"/>
</dbReference>
<keyword evidence="10" id="KW-0573">Peptidoglycan synthesis</keyword>
<evidence type="ECO:0000256" key="4">
    <source>
        <dbReference type="ARBA" id="ARBA00012448"/>
    </source>
</evidence>
<dbReference type="AlphaFoldDB" id="A0A369BCN8"/>
<evidence type="ECO:0000256" key="2">
    <source>
        <dbReference type="ARBA" id="ARBA00004752"/>
    </source>
</evidence>
<dbReference type="InterPro" id="IPR018044">
    <property type="entry name" value="Peptidase_S11"/>
</dbReference>
<comment type="caution">
    <text evidence="18">The sequence shown here is derived from an EMBL/GenBank/DDBJ whole genome shotgun (WGS) entry which is preliminary data.</text>
</comment>
<dbReference type="EC" id="3.4.16.4" evidence="4"/>
<dbReference type="PANTHER" id="PTHR21581:SF6">
    <property type="entry name" value="TRAFFICKING PROTEIN PARTICLE COMPLEX SUBUNIT 12"/>
    <property type="match status" value="1"/>
</dbReference>
<evidence type="ECO:0000256" key="14">
    <source>
        <dbReference type="PIRSR" id="PIRSR618044-2"/>
    </source>
</evidence>
<evidence type="ECO:0000256" key="10">
    <source>
        <dbReference type="ARBA" id="ARBA00022984"/>
    </source>
</evidence>
<sequence length="407" mass="44605">MMNFRLKKPALCFMIITSLIFVPPLTPALADADVEASSAGAANAAAVPQLDAKAAVLIDGMSGNTLFEKNSNEKLPIASVTKIMTMLLIMEAIDGDKIQFDNNVRVSDHSYNMGGSQVWLKPGEEFTVKEMMNAVAIHSANDAAVALAEFISGSEEVFVAEMNKKAADLGMRDTKFLDCTGLTDEGHYSSARDIAVMSRELLSKHPSIIDFTKTWHAMFREKDAEHKVSLDNTNKLIRHYNGTIGLKTGFTSKAGHCLCAAAVRNDLTLISVVLGERDSNTRFAESKKLLDYGFSNYEIMQVSQKGEEIATVDVKKGIESNVRGVLKEDVKLLIKKGEKGELEKKTEVDPNVEAPVKAGQKIGEIIYFMSGKEIGKAEIAAENDVERASFAKLFSMMMVSWFSLGRR</sequence>
<dbReference type="InterPro" id="IPR015956">
    <property type="entry name" value="Peniciliin-bd_prot_C_sf"/>
</dbReference>